<keyword evidence="3" id="KW-1185">Reference proteome</keyword>
<dbReference type="InterPro" id="IPR027921">
    <property type="entry name" value="NOPCHAP1"/>
</dbReference>
<evidence type="ECO:0000313" key="2">
    <source>
        <dbReference type="EMBL" id="QDS77191.1"/>
    </source>
</evidence>
<dbReference type="OrthoDB" id="1112980at2759"/>
<feature type="compositionally biased region" description="Acidic residues" evidence="1">
    <location>
        <begin position="178"/>
        <end position="191"/>
    </location>
</feature>
<name>A0A517LNK0_9PEZI</name>
<dbReference type="Proteomes" id="UP000316270">
    <property type="component" value="Chromosome 17"/>
</dbReference>
<feature type="compositionally biased region" description="Basic and acidic residues" evidence="1">
    <location>
        <begin position="192"/>
        <end position="206"/>
    </location>
</feature>
<evidence type="ECO:0000256" key="1">
    <source>
        <dbReference type="SAM" id="MobiDB-lite"/>
    </source>
</evidence>
<dbReference type="PANTHER" id="PTHR38489">
    <property type="entry name" value="HISTONE CHAPERONE DOMAIN-CONTAINING PROTEIN"/>
    <property type="match status" value="1"/>
</dbReference>
<organism evidence="2 3">
    <name type="scientific">Venturia effusa</name>
    <dbReference type="NCBI Taxonomy" id="50376"/>
    <lineage>
        <taxon>Eukaryota</taxon>
        <taxon>Fungi</taxon>
        <taxon>Dikarya</taxon>
        <taxon>Ascomycota</taxon>
        <taxon>Pezizomycotina</taxon>
        <taxon>Dothideomycetes</taxon>
        <taxon>Pleosporomycetidae</taxon>
        <taxon>Venturiales</taxon>
        <taxon>Venturiaceae</taxon>
        <taxon>Venturia</taxon>
    </lineage>
</organism>
<protein>
    <submittedName>
        <fullName evidence="2">Uncharacterized protein</fullName>
    </submittedName>
</protein>
<reference evidence="2 3" key="1">
    <citation type="submission" date="2019-07" db="EMBL/GenBank/DDBJ databases">
        <title>Finished genome of Venturia effusa.</title>
        <authorList>
            <person name="Young C.A."/>
            <person name="Cox M.P."/>
            <person name="Ganley A.R.D."/>
            <person name="David W.J."/>
        </authorList>
    </citation>
    <scope>NUCLEOTIDE SEQUENCE [LARGE SCALE GENOMIC DNA]</scope>
    <source>
        <strain evidence="3">albino</strain>
    </source>
</reference>
<sequence>MASIPARNAERKQADTQVAAAETSSETSRTSTNNVIFSDHDSISQATNQTDLDSDSDLSTSSEDPSSDSEDGSDDESDTTDRASIADDEGVTNLRPGTKPNMQLASLKGGLLQRLKTFIPELAAANQELDKERLDGTIERRNIEQVDEGEGPFIELDLGLGVLEEKSGGINTSKQDSDSEPDSESDSESDPGPEHHVDDTDRRKQGPDVLGRLMGQAKKEHKSVQIQELGE</sequence>
<dbReference type="AlphaFoldDB" id="A0A517LNK0"/>
<dbReference type="GO" id="GO:0000492">
    <property type="term" value="P:box C/D snoRNP assembly"/>
    <property type="evidence" value="ECO:0007669"/>
    <property type="project" value="InterPro"/>
</dbReference>
<dbReference type="Pfam" id="PF15370">
    <property type="entry name" value="NOPCHAP1"/>
    <property type="match status" value="1"/>
</dbReference>
<feature type="compositionally biased region" description="Low complexity" evidence="1">
    <location>
        <begin position="19"/>
        <end position="32"/>
    </location>
</feature>
<accession>A0A517LNK0</accession>
<dbReference type="STRING" id="50376.A0A517LNK0"/>
<evidence type="ECO:0000313" key="3">
    <source>
        <dbReference type="Proteomes" id="UP000316270"/>
    </source>
</evidence>
<dbReference type="PANTHER" id="PTHR38489:SF1">
    <property type="entry name" value="HISTONE CHAPERONE DOMAIN-CONTAINING PROTEIN"/>
    <property type="match status" value="1"/>
</dbReference>
<gene>
    <name evidence="2" type="ORF">FKW77_002459</name>
</gene>
<feature type="compositionally biased region" description="Acidic residues" evidence="1">
    <location>
        <begin position="65"/>
        <end position="78"/>
    </location>
</feature>
<dbReference type="EMBL" id="CP042201">
    <property type="protein sequence ID" value="QDS77191.1"/>
    <property type="molecule type" value="Genomic_DNA"/>
</dbReference>
<proteinExistence type="predicted"/>
<feature type="region of interest" description="Disordered" evidence="1">
    <location>
        <begin position="1"/>
        <end position="102"/>
    </location>
</feature>
<feature type="region of interest" description="Disordered" evidence="1">
    <location>
        <begin position="165"/>
        <end position="209"/>
    </location>
</feature>